<dbReference type="PANTHER" id="PTHR43065:SF49">
    <property type="entry name" value="HISTIDINE KINASE"/>
    <property type="match status" value="1"/>
</dbReference>
<dbReference type="InterPro" id="IPR005467">
    <property type="entry name" value="His_kinase_dom"/>
</dbReference>
<dbReference type="Proteomes" id="UP000254889">
    <property type="component" value="Chromosome"/>
</dbReference>
<feature type="domain" description="Response regulatory" evidence="7">
    <location>
        <begin position="369"/>
        <end position="485"/>
    </location>
</feature>
<evidence type="ECO:0000256" key="4">
    <source>
        <dbReference type="PROSITE-ProRule" id="PRU00169"/>
    </source>
</evidence>
<sequence length="490" mass="53515">MLGIAQRPEGGLASGASSVDNIDRIAAYRKLPGQNVYVIVGFTVNSIRLAWLRDMSSHLIFGLPATLALFALAILTLRNTRKISSAYGQLREETVRRQTTELALQQAQKMEAVGRLTGGIAHDFNNLLTAIIGNVELALRRLDGADERVGRSLSAIRQASLRAATLVQRLLAFSRQHPQEVKTVDINRLVQEMSELVHRTIGEAVTVETVLASGLWRAAIDPNQLENAILNLAVNARDAMPEGGRLTIETSNAYLDEAYVQRTGTELKSGQYVMVAVSDTGTGMTPEVRDKAFEPFFTTKPTGVGSGLGLSMVYGFVKQSDGHVQIYSEPGQGTSLKMYFPRLADEAAFPTWTAPEEPAIPRGDRHHERILLVEDDLDVSRYVIEALSEVGYRVDHAATAADALELLSKTPDIDLLFTDVVLPGGMNGRQLANEVQKLRPDLPVLFATGYTRNAIIHHGRLDAGVELLIKPFTTEALTSKVRNVLDGKKA</sequence>
<dbReference type="EMBL" id="CP031417">
    <property type="protein sequence ID" value="AXK83813.1"/>
    <property type="molecule type" value="Genomic_DNA"/>
</dbReference>
<dbReference type="SUPFAM" id="SSF55874">
    <property type="entry name" value="ATPase domain of HSP90 chaperone/DNA topoisomerase II/histidine kinase"/>
    <property type="match status" value="1"/>
</dbReference>
<dbReference type="InterPro" id="IPR001789">
    <property type="entry name" value="Sig_transdc_resp-reg_receiver"/>
</dbReference>
<feature type="transmembrane region" description="Helical" evidence="5">
    <location>
        <begin position="58"/>
        <end position="77"/>
    </location>
</feature>
<dbReference type="Pfam" id="PF02518">
    <property type="entry name" value="HATPase_c"/>
    <property type="match status" value="1"/>
</dbReference>
<dbReference type="InterPro" id="IPR036890">
    <property type="entry name" value="HATPase_C_sf"/>
</dbReference>
<keyword evidence="5" id="KW-0812">Transmembrane</keyword>
<dbReference type="SMART" id="SM00387">
    <property type="entry name" value="HATPase_c"/>
    <property type="match status" value="1"/>
</dbReference>
<dbReference type="InterPro" id="IPR011006">
    <property type="entry name" value="CheY-like_superfamily"/>
</dbReference>
<evidence type="ECO:0000313" key="8">
    <source>
        <dbReference type="EMBL" id="AXK83813.1"/>
    </source>
</evidence>
<keyword evidence="9" id="KW-1185">Reference proteome</keyword>
<name>A0A346A3R6_9HYPH</name>
<dbReference type="CDD" id="cd00082">
    <property type="entry name" value="HisKA"/>
    <property type="match status" value="1"/>
</dbReference>
<dbReference type="CDD" id="cd16919">
    <property type="entry name" value="HATPase_CckA-like"/>
    <property type="match status" value="1"/>
</dbReference>
<evidence type="ECO:0000256" key="1">
    <source>
        <dbReference type="ARBA" id="ARBA00000085"/>
    </source>
</evidence>
<dbReference type="InterPro" id="IPR003661">
    <property type="entry name" value="HisK_dim/P_dom"/>
</dbReference>
<protein>
    <recommendedName>
        <fullName evidence="2">histidine kinase</fullName>
        <ecNumber evidence="2">2.7.13.3</ecNumber>
    </recommendedName>
</protein>
<dbReference type="Pfam" id="PF00072">
    <property type="entry name" value="Response_reg"/>
    <property type="match status" value="1"/>
</dbReference>
<feature type="domain" description="Histidine kinase" evidence="6">
    <location>
        <begin position="119"/>
        <end position="344"/>
    </location>
</feature>
<dbReference type="EC" id="2.7.13.3" evidence="2"/>
<reference evidence="8 9" key="1">
    <citation type="submission" date="2018-07" db="EMBL/GenBank/DDBJ databases">
        <authorList>
            <person name="Quirk P.G."/>
            <person name="Krulwich T.A."/>
        </authorList>
    </citation>
    <scope>NUCLEOTIDE SEQUENCE [LARGE SCALE GENOMIC DNA]</scope>
    <source>
        <strain evidence="8 9">CC-BB4</strain>
    </source>
</reference>
<dbReference type="OrthoDB" id="9796100at2"/>
<evidence type="ECO:0000259" key="6">
    <source>
        <dbReference type="PROSITE" id="PS50109"/>
    </source>
</evidence>
<comment type="catalytic activity">
    <reaction evidence="1">
        <text>ATP + protein L-histidine = ADP + protein N-phospho-L-histidine.</text>
        <dbReference type="EC" id="2.7.13.3"/>
    </reaction>
</comment>
<evidence type="ECO:0000256" key="3">
    <source>
        <dbReference type="ARBA" id="ARBA00022553"/>
    </source>
</evidence>
<dbReference type="Pfam" id="PF00512">
    <property type="entry name" value="HisKA"/>
    <property type="match status" value="1"/>
</dbReference>
<dbReference type="SMART" id="SM00388">
    <property type="entry name" value="HisKA"/>
    <property type="match status" value="1"/>
</dbReference>
<evidence type="ECO:0000313" key="9">
    <source>
        <dbReference type="Proteomes" id="UP000254889"/>
    </source>
</evidence>
<dbReference type="AlphaFoldDB" id="A0A346A3R6"/>
<dbReference type="KEGG" id="ptaw:DW352_01625"/>
<dbReference type="CDD" id="cd18161">
    <property type="entry name" value="REC_hyHK_blue-like"/>
    <property type="match status" value="1"/>
</dbReference>
<dbReference type="Gene3D" id="3.30.565.10">
    <property type="entry name" value="Histidine kinase-like ATPase, C-terminal domain"/>
    <property type="match status" value="1"/>
</dbReference>
<dbReference type="GO" id="GO:0000155">
    <property type="term" value="F:phosphorelay sensor kinase activity"/>
    <property type="evidence" value="ECO:0007669"/>
    <property type="project" value="InterPro"/>
</dbReference>
<dbReference type="InterPro" id="IPR036097">
    <property type="entry name" value="HisK_dim/P_sf"/>
</dbReference>
<accession>A0A346A3R6</accession>
<dbReference type="PANTHER" id="PTHR43065">
    <property type="entry name" value="SENSOR HISTIDINE KINASE"/>
    <property type="match status" value="1"/>
</dbReference>
<gene>
    <name evidence="8" type="ORF">DW352_01625</name>
</gene>
<dbReference type="InterPro" id="IPR003594">
    <property type="entry name" value="HATPase_dom"/>
</dbReference>
<keyword evidence="5" id="KW-0472">Membrane</keyword>
<dbReference type="InterPro" id="IPR004358">
    <property type="entry name" value="Sig_transdc_His_kin-like_C"/>
</dbReference>
<dbReference type="Gene3D" id="3.40.50.2300">
    <property type="match status" value="1"/>
</dbReference>
<dbReference type="SUPFAM" id="SSF52172">
    <property type="entry name" value="CheY-like"/>
    <property type="match status" value="1"/>
</dbReference>
<keyword evidence="3 4" id="KW-0597">Phosphoprotein</keyword>
<dbReference type="PRINTS" id="PR00344">
    <property type="entry name" value="BCTRLSENSOR"/>
</dbReference>
<dbReference type="SMART" id="SM00448">
    <property type="entry name" value="REC"/>
    <property type="match status" value="1"/>
</dbReference>
<feature type="modified residue" description="4-aspartylphosphate" evidence="4">
    <location>
        <position position="419"/>
    </location>
</feature>
<dbReference type="SUPFAM" id="SSF47384">
    <property type="entry name" value="Homodimeric domain of signal transducing histidine kinase"/>
    <property type="match status" value="1"/>
</dbReference>
<dbReference type="PROSITE" id="PS50109">
    <property type="entry name" value="HIS_KIN"/>
    <property type="match status" value="1"/>
</dbReference>
<dbReference type="PROSITE" id="PS50110">
    <property type="entry name" value="RESPONSE_REGULATORY"/>
    <property type="match status" value="1"/>
</dbReference>
<evidence type="ECO:0000256" key="2">
    <source>
        <dbReference type="ARBA" id="ARBA00012438"/>
    </source>
</evidence>
<organism evidence="8 9">
    <name type="scientific">Pseudolabrys taiwanensis</name>
    <dbReference type="NCBI Taxonomy" id="331696"/>
    <lineage>
        <taxon>Bacteria</taxon>
        <taxon>Pseudomonadati</taxon>
        <taxon>Pseudomonadota</taxon>
        <taxon>Alphaproteobacteria</taxon>
        <taxon>Hyphomicrobiales</taxon>
        <taxon>Xanthobacteraceae</taxon>
        <taxon>Pseudolabrys</taxon>
    </lineage>
</organism>
<dbReference type="Gene3D" id="1.10.287.130">
    <property type="match status" value="1"/>
</dbReference>
<keyword evidence="5" id="KW-1133">Transmembrane helix</keyword>
<evidence type="ECO:0000259" key="7">
    <source>
        <dbReference type="PROSITE" id="PS50110"/>
    </source>
</evidence>
<evidence type="ECO:0000256" key="5">
    <source>
        <dbReference type="SAM" id="Phobius"/>
    </source>
</evidence>
<proteinExistence type="predicted"/>